<protein>
    <submittedName>
        <fullName evidence="2">Alpha/beta fold hydrolase</fullName>
    </submittedName>
</protein>
<dbReference type="InterPro" id="IPR000073">
    <property type="entry name" value="AB_hydrolase_1"/>
</dbReference>
<evidence type="ECO:0000313" key="3">
    <source>
        <dbReference type="Proteomes" id="UP001596222"/>
    </source>
</evidence>
<proteinExistence type="predicted"/>
<dbReference type="Pfam" id="PF00561">
    <property type="entry name" value="Abhydrolase_1"/>
    <property type="match status" value="1"/>
</dbReference>
<reference evidence="3" key="1">
    <citation type="journal article" date="2019" name="Int. J. Syst. Evol. Microbiol.">
        <title>The Global Catalogue of Microorganisms (GCM) 10K type strain sequencing project: providing services to taxonomists for standard genome sequencing and annotation.</title>
        <authorList>
            <consortium name="The Broad Institute Genomics Platform"/>
            <consortium name="The Broad Institute Genome Sequencing Center for Infectious Disease"/>
            <person name="Wu L."/>
            <person name="Ma J."/>
        </authorList>
    </citation>
    <scope>NUCLEOTIDE SEQUENCE [LARGE SCALE GENOMIC DNA]</scope>
    <source>
        <strain evidence="3">CGMCC 4.1641</strain>
    </source>
</reference>
<evidence type="ECO:0000259" key="1">
    <source>
        <dbReference type="Pfam" id="PF00561"/>
    </source>
</evidence>
<dbReference type="Gene3D" id="3.40.50.1820">
    <property type="entry name" value="alpha/beta hydrolase"/>
    <property type="match status" value="1"/>
</dbReference>
<name>A0ABV9ZQ81_9ACTN</name>
<dbReference type="InterPro" id="IPR029058">
    <property type="entry name" value="AB_hydrolase_fold"/>
</dbReference>
<dbReference type="RefSeq" id="WP_382036580.1">
    <property type="nucleotide sequence ID" value="NZ_JBHSKJ010000001.1"/>
</dbReference>
<dbReference type="PANTHER" id="PTHR43798">
    <property type="entry name" value="MONOACYLGLYCEROL LIPASE"/>
    <property type="match status" value="1"/>
</dbReference>
<gene>
    <name evidence="2" type="ORF">ACFPP6_02520</name>
</gene>
<comment type="caution">
    <text evidence="2">The sequence shown here is derived from an EMBL/GenBank/DDBJ whole genome shotgun (WGS) entry which is preliminary data.</text>
</comment>
<feature type="domain" description="AB hydrolase-1" evidence="1">
    <location>
        <begin position="19"/>
        <end position="242"/>
    </location>
</feature>
<dbReference type="EMBL" id="JBHSKJ010000001">
    <property type="protein sequence ID" value="MFC5143569.1"/>
    <property type="molecule type" value="Genomic_DNA"/>
</dbReference>
<keyword evidence="3" id="KW-1185">Reference proteome</keyword>
<evidence type="ECO:0000313" key="2">
    <source>
        <dbReference type="EMBL" id="MFC5143569.1"/>
    </source>
</evidence>
<accession>A0ABV9ZQ81</accession>
<dbReference type="Proteomes" id="UP001596222">
    <property type="component" value="Unassembled WGS sequence"/>
</dbReference>
<sequence>MVKPQVIPYDVQGSGQERVLLLHHWFAGRSSFDGMRAHLDGDAYSYAFVDCRGYGEAIDTEGDFTMDEVAGDALAVADHLGWRTFSVLGHSMGGMAAQLMLLNAPSRIRSIIGVSPVPASGLPLVGEAWELFTGAEDNPGNRKAIIDSTTGGRHDDAWLDAMVSSSMGQSSPQAFRAYLDSWSRTDFHVRVQGNPARVFLIAGAHDPVMGAEALQDTWLRWYPNAELEVLEDAGHFAPEEAPRALATAVERALAGPD</sequence>
<keyword evidence="2" id="KW-0378">Hydrolase</keyword>
<dbReference type="GO" id="GO:0016787">
    <property type="term" value="F:hydrolase activity"/>
    <property type="evidence" value="ECO:0007669"/>
    <property type="project" value="UniProtKB-KW"/>
</dbReference>
<dbReference type="SUPFAM" id="SSF53474">
    <property type="entry name" value="alpha/beta-Hydrolases"/>
    <property type="match status" value="1"/>
</dbReference>
<dbReference type="InterPro" id="IPR050266">
    <property type="entry name" value="AB_hydrolase_sf"/>
</dbReference>
<organism evidence="2 3">
    <name type="scientific">Streptomyces aureoversilis</name>
    <dbReference type="NCBI Taxonomy" id="67277"/>
    <lineage>
        <taxon>Bacteria</taxon>
        <taxon>Bacillati</taxon>
        <taxon>Actinomycetota</taxon>
        <taxon>Actinomycetes</taxon>
        <taxon>Kitasatosporales</taxon>
        <taxon>Streptomycetaceae</taxon>
        <taxon>Streptomyces</taxon>
    </lineage>
</organism>